<feature type="signal peptide" evidence="1">
    <location>
        <begin position="1"/>
        <end position="23"/>
    </location>
</feature>
<sequence>MKTRLWWLVVPALLAVGCGPVIDDEEGEVIDELTGQVLQEATVKYDMHRLLEDTHLLGHQWITTEQVQAFLTQQGSYLATYKDPAFSNKTAAALIVERSKAYNISPLYMLARIQVESSLVQSGTSTNLAKATGCGCPDSSGCDAQYTGFGKQIECSAKKLRGYFTDLDAGRTTVSGWKVGTTKASLDPCSIKPTNKATAALYTYTPWVGAYATQCGRTTVGGSSLVAVIYHRYADGGFNWDAPTTSGCVSETAGTTVPNLGCVQSSSDAVWRQCVSGVFTAGTTTKPTNCTQSWPWCSSATLGRTVPARTCVQSSSDQQWSQCGVGGAWVSSPMAPNSGAGPVGACFEMYWL</sequence>
<organism evidence="2 3">
    <name type="scientific">Myxococcus llanfairpwllgwyngyllgogerychwyrndrobwllllantysiliogogogochensis</name>
    <dbReference type="NCBI Taxonomy" id="2590453"/>
    <lineage>
        <taxon>Bacteria</taxon>
        <taxon>Pseudomonadati</taxon>
        <taxon>Myxococcota</taxon>
        <taxon>Myxococcia</taxon>
        <taxon>Myxococcales</taxon>
        <taxon>Cystobacterineae</taxon>
        <taxon>Myxococcaceae</taxon>
        <taxon>Myxococcus</taxon>
    </lineage>
</organism>
<proteinExistence type="predicted"/>
<feature type="chain" id="PRO_5022119360" description="Lipoprotein" evidence="1">
    <location>
        <begin position="24"/>
        <end position="352"/>
    </location>
</feature>
<evidence type="ECO:0000313" key="3">
    <source>
        <dbReference type="Proteomes" id="UP000315369"/>
    </source>
</evidence>
<dbReference type="OrthoDB" id="5490842at2"/>
<evidence type="ECO:0000313" key="2">
    <source>
        <dbReference type="EMBL" id="TQF17825.1"/>
    </source>
</evidence>
<dbReference type="RefSeq" id="WP_141640547.1">
    <property type="nucleotide sequence ID" value="NZ_VIFM01000003.1"/>
</dbReference>
<keyword evidence="1" id="KW-0732">Signal</keyword>
<evidence type="ECO:0000256" key="1">
    <source>
        <dbReference type="SAM" id="SignalP"/>
    </source>
</evidence>
<accession>A0A540X948</accession>
<reference evidence="2 3" key="1">
    <citation type="submission" date="2019-06" db="EMBL/GenBank/DDBJ databases">
        <authorList>
            <person name="Livingstone P."/>
            <person name="Whitworth D."/>
        </authorList>
    </citation>
    <scope>NUCLEOTIDE SEQUENCE [LARGE SCALE GENOMIC DNA]</scope>
    <source>
        <strain evidence="2 3">AM401</strain>
    </source>
</reference>
<name>A0A540X948_9BACT</name>
<protein>
    <recommendedName>
        <fullName evidence="4">Lipoprotein</fullName>
    </recommendedName>
</protein>
<dbReference type="PROSITE" id="PS51257">
    <property type="entry name" value="PROKAR_LIPOPROTEIN"/>
    <property type="match status" value="1"/>
</dbReference>
<dbReference type="Proteomes" id="UP000315369">
    <property type="component" value="Unassembled WGS sequence"/>
</dbReference>
<dbReference type="EMBL" id="VIFM01000003">
    <property type="protein sequence ID" value="TQF17825.1"/>
    <property type="molecule type" value="Genomic_DNA"/>
</dbReference>
<evidence type="ECO:0008006" key="4">
    <source>
        <dbReference type="Google" id="ProtNLM"/>
    </source>
</evidence>
<gene>
    <name evidence="2" type="ORF">FJV41_01385</name>
</gene>
<comment type="caution">
    <text evidence="2">The sequence shown here is derived from an EMBL/GenBank/DDBJ whole genome shotgun (WGS) entry which is preliminary data.</text>
</comment>
<dbReference type="AlphaFoldDB" id="A0A540X948"/>
<keyword evidence="3" id="KW-1185">Reference proteome</keyword>